<dbReference type="AlphaFoldDB" id="A0A2A6BIU2"/>
<reference evidence="2" key="1">
    <citation type="journal article" date="2008" name="Nat. Genet.">
        <title>The Pristionchus pacificus genome provides a unique perspective on nematode lifestyle and parasitism.</title>
        <authorList>
            <person name="Dieterich C."/>
            <person name="Clifton S.W."/>
            <person name="Schuster L.N."/>
            <person name="Chinwalla A."/>
            <person name="Delehaunty K."/>
            <person name="Dinkelacker I."/>
            <person name="Fulton L."/>
            <person name="Fulton R."/>
            <person name="Godfrey J."/>
            <person name="Minx P."/>
            <person name="Mitreva M."/>
            <person name="Roeseler W."/>
            <person name="Tian H."/>
            <person name="Witte H."/>
            <person name="Yang S.P."/>
            <person name="Wilson R.K."/>
            <person name="Sommer R.J."/>
        </authorList>
    </citation>
    <scope>NUCLEOTIDE SEQUENCE [LARGE SCALE GENOMIC DNA]</scope>
    <source>
        <strain evidence="2">PS312</strain>
    </source>
</reference>
<name>A0A2A6BIU2_PRIPA</name>
<accession>A0A2A6BIU2</accession>
<evidence type="ECO:0000313" key="1">
    <source>
        <dbReference type="EnsemblMetazoa" id="PPA45393.1"/>
    </source>
</evidence>
<sequence>MDGPSTSREAPEAINCSTVPARTIDEYAAFSATARIAALTLPPRSPETNRSTQAPPEIGEFKFPISGGRLRITG</sequence>
<proteinExistence type="predicted"/>
<keyword evidence="2" id="KW-1185">Reference proteome</keyword>
<dbReference type="EnsemblMetazoa" id="PPA45393.1">
    <property type="protein sequence ID" value="PPA45393.1"/>
    <property type="gene ID" value="WBGene00283762"/>
</dbReference>
<reference evidence="1" key="2">
    <citation type="submission" date="2022-06" db="UniProtKB">
        <authorList>
            <consortium name="EnsemblMetazoa"/>
        </authorList>
    </citation>
    <scope>IDENTIFICATION</scope>
    <source>
        <strain evidence="1">PS312</strain>
    </source>
</reference>
<dbReference type="Proteomes" id="UP000005239">
    <property type="component" value="Unassembled WGS sequence"/>
</dbReference>
<organism evidence="1 2">
    <name type="scientific">Pristionchus pacificus</name>
    <name type="common">Parasitic nematode worm</name>
    <dbReference type="NCBI Taxonomy" id="54126"/>
    <lineage>
        <taxon>Eukaryota</taxon>
        <taxon>Metazoa</taxon>
        <taxon>Ecdysozoa</taxon>
        <taxon>Nematoda</taxon>
        <taxon>Chromadorea</taxon>
        <taxon>Rhabditida</taxon>
        <taxon>Rhabditina</taxon>
        <taxon>Diplogasteromorpha</taxon>
        <taxon>Diplogasteroidea</taxon>
        <taxon>Neodiplogasteridae</taxon>
        <taxon>Pristionchus</taxon>
    </lineage>
</organism>
<accession>A0A8R1Z4J6</accession>
<evidence type="ECO:0000313" key="2">
    <source>
        <dbReference type="Proteomes" id="UP000005239"/>
    </source>
</evidence>
<protein>
    <submittedName>
        <fullName evidence="1">Uncharacterized protein</fullName>
    </submittedName>
</protein>
<gene>
    <name evidence="1" type="primary">WBGene00283762</name>
</gene>